<dbReference type="Proteomes" id="UP000050525">
    <property type="component" value="Unassembled WGS sequence"/>
</dbReference>
<protein>
    <submittedName>
        <fullName evidence="1">Uncharacterized protein</fullName>
    </submittedName>
</protein>
<keyword evidence="2" id="KW-1185">Reference proteome</keyword>
<dbReference type="AlphaFoldDB" id="A0A151NU27"/>
<comment type="caution">
    <text evidence="1">The sequence shown here is derived from an EMBL/GenBank/DDBJ whole genome shotgun (WGS) entry which is preliminary data.</text>
</comment>
<sequence length="99" mass="10815">MHNTKTLLVAQLQNQCTFLDLLEQLHPHLEQQDTTMQPPLPLAIALLKLAMPASLCYVDHLSGKTTTGEAILEVCGTLQDMLEPTVLSVHGPLEVVVGF</sequence>
<dbReference type="EMBL" id="AKHW03002098">
    <property type="protein sequence ID" value="KYO40069.1"/>
    <property type="molecule type" value="Genomic_DNA"/>
</dbReference>
<evidence type="ECO:0000313" key="2">
    <source>
        <dbReference type="Proteomes" id="UP000050525"/>
    </source>
</evidence>
<evidence type="ECO:0000313" key="1">
    <source>
        <dbReference type="EMBL" id="KYO40069.1"/>
    </source>
</evidence>
<gene>
    <name evidence="1" type="ORF">Y1Q_0006602</name>
</gene>
<accession>A0A151NU27</accession>
<name>A0A151NU27_ALLMI</name>
<proteinExistence type="predicted"/>
<organism evidence="1 2">
    <name type="scientific">Alligator mississippiensis</name>
    <name type="common">American alligator</name>
    <dbReference type="NCBI Taxonomy" id="8496"/>
    <lineage>
        <taxon>Eukaryota</taxon>
        <taxon>Metazoa</taxon>
        <taxon>Chordata</taxon>
        <taxon>Craniata</taxon>
        <taxon>Vertebrata</taxon>
        <taxon>Euteleostomi</taxon>
        <taxon>Archelosauria</taxon>
        <taxon>Archosauria</taxon>
        <taxon>Crocodylia</taxon>
        <taxon>Alligatoridae</taxon>
        <taxon>Alligatorinae</taxon>
        <taxon>Alligator</taxon>
    </lineage>
</organism>
<reference evidence="1 2" key="1">
    <citation type="journal article" date="2012" name="Genome Biol.">
        <title>Sequencing three crocodilian genomes to illuminate the evolution of archosaurs and amniotes.</title>
        <authorList>
            <person name="St John J.A."/>
            <person name="Braun E.L."/>
            <person name="Isberg S.R."/>
            <person name="Miles L.G."/>
            <person name="Chong A.Y."/>
            <person name="Gongora J."/>
            <person name="Dalzell P."/>
            <person name="Moran C."/>
            <person name="Bed'hom B."/>
            <person name="Abzhanov A."/>
            <person name="Burgess S.C."/>
            <person name="Cooksey A.M."/>
            <person name="Castoe T.A."/>
            <person name="Crawford N.G."/>
            <person name="Densmore L.D."/>
            <person name="Drew J.C."/>
            <person name="Edwards S.V."/>
            <person name="Faircloth B.C."/>
            <person name="Fujita M.K."/>
            <person name="Greenwold M.J."/>
            <person name="Hoffmann F.G."/>
            <person name="Howard J.M."/>
            <person name="Iguchi T."/>
            <person name="Janes D.E."/>
            <person name="Khan S.Y."/>
            <person name="Kohno S."/>
            <person name="de Koning A.J."/>
            <person name="Lance S.L."/>
            <person name="McCarthy F.M."/>
            <person name="McCormack J.E."/>
            <person name="Merchant M.E."/>
            <person name="Peterson D.G."/>
            <person name="Pollock D.D."/>
            <person name="Pourmand N."/>
            <person name="Raney B.J."/>
            <person name="Roessler K.A."/>
            <person name="Sanford J.R."/>
            <person name="Sawyer R.H."/>
            <person name="Schmidt C.J."/>
            <person name="Triplett E.W."/>
            <person name="Tuberville T.D."/>
            <person name="Venegas-Anaya M."/>
            <person name="Howard J.T."/>
            <person name="Jarvis E.D."/>
            <person name="Guillette L.J.Jr."/>
            <person name="Glenn T.C."/>
            <person name="Green R.E."/>
            <person name="Ray D.A."/>
        </authorList>
    </citation>
    <scope>NUCLEOTIDE SEQUENCE [LARGE SCALE GENOMIC DNA]</scope>
    <source>
        <strain evidence="1">KSC_2009_1</strain>
    </source>
</reference>